<feature type="compositionally biased region" description="Pro residues" evidence="2">
    <location>
        <begin position="71"/>
        <end position="87"/>
    </location>
</feature>
<feature type="domain" description="FHA" evidence="3">
    <location>
        <begin position="104"/>
        <end position="158"/>
    </location>
</feature>
<dbReference type="Gene3D" id="2.60.200.20">
    <property type="match status" value="1"/>
</dbReference>
<dbReference type="Proteomes" id="UP000549913">
    <property type="component" value="Unassembled WGS sequence"/>
</dbReference>
<dbReference type="EMBL" id="JACCBM010000001">
    <property type="protein sequence ID" value="NYD71142.1"/>
    <property type="molecule type" value="Genomic_DNA"/>
</dbReference>
<dbReference type="InterPro" id="IPR000253">
    <property type="entry name" value="FHA_dom"/>
</dbReference>
<sequence length="204" mass="21216">MKCRTCGTTLSAGAVLCGECGTSAIAPRPTLGDTARHDRRALLAALTAEAAARAATPPAPRATTQPAPRAATPPAPPAAATPPPPPAFTLVFSTGESIRVHGPGLVGRNPQPADGERVDYLVQLIDPQRSVSKTHLAFDVDGDTLSITDRRSSNGTRLVTPPDLDAAPGDPSARPRSIELEPGVRMPVPRGSRVGIGDEWFDVR</sequence>
<feature type="region of interest" description="Disordered" evidence="2">
    <location>
        <begin position="50"/>
        <end position="87"/>
    </location>
</feature>
<feature type="region of interest" description="Disordered" evidence="2">
    <location>
        <begin position="149"/>
        <end position="177"/>
    </location>
</feature>
<dbReference type="Pfam" id="PF00498">
    <property type="entry name" value="FHA"/>
    <property type="match status" value="1"/>
</dbReference>
<evidence type="ECO:0000313" key="4">
    <source>
        <dbReference type="EMBL" id="NYD71142.1"/>
    </source>
</evidence>
<accession>A0A852SQS6</accession>
<dbReference type="InterPro" id="IPR008984">
    <property type="entry name" value="SMAD_FHA_dom_sf"/>
</dbReference>
<comment type="caution">
    <text evidence="4">The sequence shown here is derived from an EMBL/GenBank/DDBJ whole genome shotgun (WGS) entry which is preliminary data.</text>
</comment>
<dbReference type="AlphaFoldDB" id="A0A852SQS6"/>
<keyword evidence="1" id="KW-0597">Phosphoprotein</keyword>
<feature type="compositionally biased region" description="Low complexity" evidence="2">
    <location>
        <begin position="50"/>
        <end position="70"/>
    </location>
</feature>
<evidence type="ECO:0000256" key="1">
    <source>
        <dbReference type="ARBA" id="ARBA00022553"/>
    </source>
</evidence>
<evidence type="ECO:0000313" key="5">
    <source>
        <dbReference type="Proteomes" id="UP000549913"/>
    </source>
</evidence>
<evidence type="ECO:0000256" key="2">
    <source>
        <dbReference type="SAM" id="MobiDB-lite"/>
    </source>
</evidence>
<dbReference type="PROSITE" id="PS50006">
    <property type="entry name" value="FHA_DOMAIN"/>
    <property type="match status" value="1"/>
</dbReference>
<evidence type="ECO:0000259" key="3">
    <source>
        <dbReference type="PROSITE" id="PS50006"/>
    </source>
</evidence>
<proteinExistence type="predicted"/>
<organism evidence="4 5">
    <name type="scientific">Herbiconiux flava</name>
    <dbReference type="NCBI Taxonomy" id="881268"/>
    <lineage>
        <taxon>Bacteria</taxon>
        <taxon>Bacillati</taxon>
        <taxon>Actinomycetota</taxon>
        <taxon>Actinomycetes</taxon>
        <taxon>Micrococcales</taxon>
        <taxon>Microbacteriaceae</taxon>
        <taxon>Herbiconiux</taxon>
    </lineage>
</organism>
<gene>
    <name evidence="4" type="ORF">BJ984_002300</name>
</gene>
<dbReference type="SUPFAM" id="SSF49879">
    <property type="entry name" value="SMAD/FHA domain"/>
    <property type="match status" value="1"/>
</dbReference>
<name>A0A852SQS6_9MICO</name>
<dbReference type="RefSeq" id="WP_179548158.1">
    <property type="nucleotide sequence ID" value="NZ_BSEW01000002.1"/>
</dbReference>
<reference evidence="4 5" key="1">
    <citation type="submission" date="2020-07" db="EMBL/GenBank/DDBJ databases">
        <title>Sequencing the genomes of 1000 actinobacteria strains.</title>
        <authorList>
            <person name="Klenk H.-P."/>
        </authorList>
    </citation>
    <scope>NUCLEOTIDE SEQUENCE [LARGE SCALE GENOMIC DNA]</scope>
    <source>
        <strain evidence="4 5">DSM 26474</strain>
    </source>
</reference>
<protein>
    <recommendedName>
        <fullName evidence="3">FHA domain-containing protein</fullName>
    </recommendedName>
</protein>
<keyword evidence="5" id="KW-1185">Reference proteome</keyword>